<keyword evidence="2" id="KW-1185">Reference proteome</keyword>
<dbReference type="Gramene" id="AET1Gv20635800.15">
    <property type="protein sequence ID" value="AET1Gv20635800.15"/>
    <property type="gene ID" value="AET1Gv20635800"/>
</dbReference>
<dbReference type="Proteomes" id="UP000015105">
    <property type="component" value="Chromosome 1D"/>
</dbReference>
<dbReference type="AlphaFoldDB" id="A0A452Z582"/>
<dbReference type="EnsemblPlants" id="AET1Gv20635800.15">
    <property type="protein sequence ID" value="AET1Gv20635800.15"/>
    <property type="gene ID" value="AET1Gv20635800"/>
</dbReference>
<proteinExistence type="predicted"/>
<reference evidence="2" key="2">
    <citation type="journal article" date="2017" name="Nat. Plants">
        <title>The Aegilops tauschii genome reveals multiple impacts of transposons.</title>
        <authorList>
            <person name="Zhao G."/>
            <person name="Zou C."/>
            <person name="Li K."/>
            <person name="Wang K."/>
            <person name="Li T."/>
            <person name="Gao L."/>
            <person name="Zhang X."/>
            <person name="Wang H."/>
            <person name="Yang Z."/>
            <person name="Liu X."/>
            <person name="Jiang W."/>
            <person name="Mao L."/>
            <person name="Kong X."/>
            <person name="Jiao Y."/>
            <person name="Jia J."/>
        </authorList>
    </citation>
    <scope>NUCLEOTIDE SEQUENCE [LARGE SCALE GENOMIC DNA]</scope>
    <source>
        <strain evidence="2">cv. AL8/78</strain>
    </source>
</reference>
<protein>
    <submittedName>
        <fullName evidence="1">Uncharacterized protein</fullName>
    </submittedName>
</protein>
<sequence length="61" mass="7144">MLSLKLFRNSQEPMNQFRTESQSAVQFINMKRKKGKLYVVILIGMVSKAPIKLQPLLQYRC</sequence>
<organism evidence="1 2">
    <name type="scientific">Aegilops tauschii subsp. strangulata</name>
    <name type="common">Goatgrass</name>
    <dbReference type="NCBI Taxonomy" id="200361"/>
    <lineage>
        <taxon>Eukaryota</taxon>
        <taxon>Viridiplantae</taxon>
        <taxon>Streptophyta</taxon>
        <taxon>Embryophyta</taxon>
        <taxon>Tracheophyta</taxon>
        <taxon>Spermatophyta</taxon>
        <taxon>Magnoliopsida</taxon>
        <taxon>Liliopsida</taxon>
        <taxon>Poales</taxon>
        <taxon>Poaceae</taxon>
        <taxon>BOP clade</taxon>
        <taxon>Pooideae</taxon>
        <taxon>Triticodae</taxon>
        <taxon>Triticeae</taxon>
        <taxon>Triticinae</taxon>
        <taxon>Aegilops</taxon>
    </lineage>
</organism>
<evidence type="ECO:0000313" key="2">
    <source>
        <dbReference type="Proteomes" id="UP000015105"/>
    </source>
</evidence>
<reference evidence="1" key="3">
    <citation type="journal article" date="2017" name="Nature">
        <title>Genome sequence of the progenitor of the wheat D genome Aegilops tauschii.</title>
        <authorList>
            <person name="Luo M.C."/>
            <person name="Gu Y.Q."/>
            <person name="Puiu D."/>
            <person name="Wang H."/>
            <person name="Twardziok S.O."/>
            <person name="Deal K.R."/>
            <person name="Huo N."/>
            <person name="Zhu T."/>
            <person name="Wang L."/>
            <person name="Wang Y."/>
            <person name="McGuire P.E."/>
            <person name="Liu S."/>
            <person name="Long H."/>
            <person name="Ramasamy R.K."/>
            <person name="Rodriguez J.C."/>
            <person name="Van S.L."/>
            <person name="Yuan L."/>
            <person name="Wang Z."/>
            <person name="Xia Z."/>
            <person name="Xiao L."/>
            <person name="Anderson O.D."/>
            <person name="Ouyang S."/>
            <person name="Liang Y."/>
            <person name="Zimin A.V."/>
            <person name="Pertea G."/>
            <person name="Qi P."/>
            <person name="Bennetzen J.L."/>
            <person name="Dai X."/>
            <person name="Dawson M.W."/>
            <person name="Muller H.G."/>
            <person name="Kugler K."/>
            <person name="Rivarola-Duarte L."/>
            <person name="Spannagl M."/>
            <person name="Mayer K.F.X."/>
            <person name="Lu F.H."/>
            <person name="Bevan M.W."/>
            <person name="Leroy P."/>
            <person name="Li P."/>
            <person name="You F.M."/>
            <person name="Sun Q."/>
            <person name="Liu Z."/>
            <person name="Lyons E."/>
            <person name="Wicker T."/>
            <person name="Salzberg S.L."/>
            <person name="Devos K.M."/>
            <person name="Dvorak J."/>
        </authorList>
    </citation>
    <scope>NUCLEOTIDE SEQUENCE [LARGE SCALE GENOMIC DNA]</scope>
    <source>
        <strain evidence="1">cv. AL8/78</strain>
    </source>
</reference>
<accession>A0A452Z582</accession>
<name>A0A452Z582_AEGTS</name>
<reference evidence="1" key="4">
    <citation type="submission" date="2019-03" db="UniProtKB">
        <authorList>
            <consortium name="EnsemblPlants"/>
        </authorList>
    </citation>
    <scope>IDENTIFICATION</scope>
</reference>
<reference evidence="2" key="1">
    <citation type="journal article" date="2014" name="Science">
        <title>Ancient hybridizations among the ancestral genomes of bread wheat.</title>
        <authorList>
            <consortium name="International Wheat Genome Sequencing Consortium,"/>
            <person name="Marcussen T."/>
            <person name="Sandve S.R."/>
            <person name="Heier L."/>
            <person name="Spannagl M."/>
            <person name="Pfeifer M."/>
            <person name="Jakobsen K.S."/>
            <person name="Wulff B.B."/>
            <person name="Steuernagel B."/>
            <person name="Mayer K.F."/>
            <person name="Olsen O.A."/>
        </authorList>
    </citation>
    <scope>NUCLEOTIDE SEQUENCE [LARGE SCALE GENOMIC DNA]</scope>
    <source>
        <strain evidence="2">cv. AL8/78</strain>
    </source>
</reference>
<evidence type="ECO:0000313" key="1">
    <source>
        <dbReference type="EnsemblPlants" id="AET1Gv20635800.15"/>
    </source>
</evidence>
<reference evidence="1" key="5">
    <citation type="journal article" date="2021" name="G3 (Bethesda)">
        <title>Aegilops tauschii genome assembly Aet v5.0 features greater sequence contiguity and improved annotation.</title>
        <authorList>
            <person name="Wang L."/>
            <person name="Zhu T."/>
            <person name="Rodriguez J.C."/>
            <person name="Deal K.R."/>
            <person name="Dubcovsky J."/>
            <person name="McGuire P.E."/>
            <person name="Lux T."/>
            <person name="Spannagl M."/>
            <person name="Mayer K.F.X."/>
            <person name="Baldrich P."/>
            <person name="Meyers B.C."/>
            <person name="Huo N."/>
            <person name="Gu Y.Q."/>
            <person name="Zhou H."/>
            <person name="Devos K.M."/>
            <person name="Bennetzen J.L."/>
            <person name="Unver T."/>
            <person name="Budak H."/>
            <person name="Gulick P.J."/>
            <person name="Galiba G."/>
            <person name="Kalapos B."/>
            <person name="Nelson D.R."/>
            <person name="Li P."/>
            <person name="You F.M."/>
            <person name="Luo M.C."/>
            <person name="Dvorak J."/>
        </authorList>
    </citation>
    <scope>NUCLEOTIDE SEQUENCE [LARGE SCALE GENOMIC DNA]</scope>
    <source>
        <strain evidence="1">cv. AL8/78</strain>
    </source>
</reference>